<dbReference type="EMBL" id="PJQY01000737">
    <property type="protein sequence ID" value="PQQ08332.1"/>
    <property type="molecule type" value="Genomic_DNA"/>
</dbReference>
<accession>A0A314YKQ9</accession>
<protein>
    <submittedName>
        <fullName evidence="1">Uncharacterized protein</fullName>
    </submittedName>
</protein>
<evidence type="ECO:0000313" key="2">
    <source>
        <dbReference type="Proteomes" id="UP000250321"/>
    </source>
</evidence>
<evidence type="ECO:0000313" key="1">
    <source>
        <dbReference type="EMBL" id="PQQ08332.1"/>
    </source>
</evidence>
<name>A0A314YKQ9_PRUYE</name>
<gene>
    <name evidence="1" type="ORF">Pyn_19051</name>
</gene>
<proteinExistence type="predicted"/>
<sequence>MKSGDVEKIVENIEEKKDEMKSGDVEKIVENIEEKKDEMTSIFSLNRRLF</sequence>
<organism evidence="1 2">
    <name type="scientific">Prunus yedoensis var. nudiflora</name>
    <dbReference type="NCBI Taxonomy" id="2094558"/>
    <lineage>
        <taxon>Eukaryota</taxon>
        <taxon>Viridiplantae</taxon>
        <taxon>Streptophyta</taxon>
        <taxon>Embryophyta</taxon>
        <taxon>Tracheophyta</taxon>
        <taxon>Spermatophyta</taxon>
        <taxon>Magnoliopsida</taxon>
        <taxon>eudicotyledons</taxon>
        <taxon>Gunneridae</taxon>
        <taxon>Pentapetalae</taxon>
        <taxon>rosids</taxon>
        <taxon>fabids</taxon>
        <taxon>Rosales</taxon>
        <taxon>Rosaceae</taxon>
        <taxon>Amygdaloideae</taxon>
        <taxon>Amygdaleae</taxon>
        <taxon>Prunus</taxon>
    </lineage>
</organism>
<dbReference type="AlphaFoldDB" id="A0A314YKQ9"/>
<comment type="caution">
    <text evidence="1">The sequence shown here is derived from an EMBL/GenBank/DDBJ whole genome shotgun (WGS) entry which is preliminary data.</text>
</comment>
<dbReference type="Proteomes" id="UP000250321">
    <property type="component" value="Unassembled WGS sequence"/>
</dbReference>
<keyword evidence="2" id="KW-1185">Reference proteome</keyword>
<reference evidence="1 2" key="1">
    <citation type="submission" date="2018-02" db="EMBL/GenBank/DDBJ databases">
        <title>Draft genome of wild Prunus yedoensis var. nudiflora.</title>
        <authorList>
            <person name="Baek S."/>
            <person name="Kim J.-H."/>
            <person name="Choi K."/>
            <person name="Kim G.-B."/>
            <person name="Cho A."/>
            <person name="Jang H."/>
            <person name="Shin C.-H."/>
            <person name="Yu H.-J."/>
            <person name="Mun J.-H."/>
        </authorList>
    </citation>
    <scope>NUCLEOTIDE SEQUENCE [LARGE SCALE GENOMIC DNA]</scope>
    <source>
        <strain evidence="2">cv. Jeju island</strain>
        <tissue evidence="1">Leaf</tissue>
    </source>
</reference>